<dbReference type="EMBL" id="CAJNOC010003346">
    <property type="protein sequence ID" value="CAF0978639.1"/>
    <property type="molecule type" value="Genomic_DNA"/>
</dbReference>
<dbReference type="GO" id="GO:0070507">
    <property type="term" value="P:regulation of microtubule cytoskeleton organization"/>
    <property type="evidence" value="ECO:0007669"/>
    <property type="project" value="InterPro"/>
</dbReference>
<comment type="function">
    <text evidence="8">Plays a role in the organization of both preexisting and nascent microtubules in interphase cells. During mitosis, required for the organization and orientation of the mitotic spindle.</text>
</comment>
<evidence type="ECO:0000256" key="4">
    <source>
        <dbReference type="ARBA" id="ARBA00022490"/>
    </source>
</evidence>
<dbReference type="GO" id="GO:0060271">
    <property type="term" value="P:cilium assembly"/>
    <property type="evidence" value="ECO:0007669"/>
    <property type="project" value="InterPro"/>
</dbReference>
<keyword evidence="11" id="KW-1185">Reference proteome</keyword>
<evidence type="ECO:0000256" key="9">
    <source>
        <dbReference type="SAM" id="MobiDB-lite"/>
    </source>
</evidence>
<proteinExistence type="predicted"/>
<keyword evidence="4" id="KW-0963">Cytoplasm</keyword>
<dbReference type="Proteomes" id="UP000663879">
    <property type="component" value="Unassembled WGS sequence"/>
</dbReference>
<evidence type="ECO:0000256" key="8">
    <source>
        <dbReference type="ARBA" id="ARBA00025273"/>
    </source>
</evidence>
<evidence type="ECO:0000256" key="3">
    <source>
        <dbReference type="ARBA" id="ARBA00018408"/>
    </source>
</evidence>
<evidence type="ECO:0000256" key="1">
    <source>
        <dbReference type="ARBA" id="ARBA00004300"/>
    </source>
</evidence>
<dbReference type="InterPro" id="IPR037692">
    <property type="entry name" value="CEP70"/>
</dbReference>
<gene>
    <name evidence="10" type="ORF">OXX778_LOCUS15301</name>
</gene>
<dbReference type="PANTHER" id="PTHR14594">
    <property type="entry name" value="CENTROSOMAL PROTEIN OF 70 KDA"/>
    <property type="match status" value="1"/>
</dbReference>
<accession>A0A814F6B0</accession>
<dbReference type="OrthoDB" id="2020926at2759"/>
<evidence type="ECO:0000256" key="5">
    <source>
        <dbReference type="ARBA" id="ARBA00022803"/>
    </source>
</evidence>
<reference evidence="10" key="1">
    <citation type="submission" date="2021-02" db="EMBL/GenBank/DDBJ databases">
        <authorList>
            <person name="Nowell W R."/>
        </authorList>
    </citation>
    <scope>NUCLEOTIDE SEQUENCE</scope>
    <source>
        <strain evidence="10">Ploen Becks lab</strain>
    </source>
</reference>
<comment type="subunit">
    <text evidence="2">Directly interacts with tubulin-gamma; this interaction determines centrosomal localization.</text>
</comment>
<evidence type="ECO:0000256" key="7">
    <source>
        <dbReference type="ARBA" id="ARBA00023212"/>
    </source>
</evidence>
<evidence type="ECO:0000313" key="11">
    <source>
        <dbReference type="Proteomes" id="UP000663879"/>
    </source>
</evidence>
<keyword evidence="7" id="KW-0206">Cytoskeleton</keyword>
<organism evidence="10 11">
    <name type="scientific">Brachionus calyciflorus</name>
    <dbReference type="NCBI Taxonomy" id="104777"/>
    <lineage>
        <taxon>Eukaryota</taxon>
        <taxon>Metazoa</taxon>
        <taxon>Spiralia</taxon>
        <taxon>Gnathifera</taxon>
        <taxon>Rotifera</taxon>
        <taxon>Eurotatoria</taxon>
        <taxon>Monogononta</taxon>
        <taxon>Pseudotrocha</taxon>
        <taxon>Ploima</taxon>
        <taxon>Brachionidae</taxon>
        <taxon>Brachionus</taxon>
    </lineage>
</organism>
<keyword evidence="6" id="KW-0175">Coiled coil</keyword>
<sequence length="429" mass="50004">MLESFMGDYPEIESFREIKFSKHFKPKLDLKNFKINQVESVVLESENDLSKKTVIDDQHDDLNESDLSKDDYIQMVVHYKTICKSLKKQLIESHKTIKELHLAVEHLEKKNWNLKKQKYNEPNEHMRILVDKCAIYCEKINKYSIETTSDEDSACPNDRDYPETKEELIVRTLQSVLKEKKEFKNFTDQFKTLIETLNPTKDIKINDKPSIQSMSKVLNETLKYAESNSINKFQCKCNGILDFNKEIPNENLIKKKTSSSKLTSSSSSLTSSNSLASSNSSSSYYNHKPSQEFLLKCLKLFQELFDVDCFLNVPTKMNDIYYKYGQLVNFKKAIQNIFDPNENSTTEKLVCNVQNVYKLLNDKISNNLKEILNKTDLEKVIDKFSMYDEYFPLFHKLLEQIMKALEISRLDQIMPSIRALKILATPSLC</sequence>
<comment type="subcellular location">
    <subcellularLocation>
        <location evidence="1">Cytoplasm</location>
        <location evidence="1">Cytoskeleton</location>
        <location evidence="1">Microtubule organizing center</location>
        <location evidence="1">Centrosome</location>
    </subcellularLocation>
</comment>
<evidence type="ECO:0000313" key="10">
    <source>
        <dbReference type="EMBL" id="CAF0978639.1"/>
    </source>
</evidence>
<dbReference type="GO" id="GO:0043015">
    <property type="term" value="F:gamma-tubulin binding"/>
    <property type="evidence" value="ECO:0007669"/>
    <property type="project" value="InterPro"/>
</dbReference>
<evidence type="ECO:0000256" key="2">
    <source>
        <dbReference type="ARBA" id="ARBA00011832"/>
    </source>
</evidence>
<protein>
    <recommendedName>
        <fullName evidence="3">Centrosomal protein of 70 kDa</fullName>
    </recommendedName>
</protein>
<dbReference type="GO" id="GO:0005813">
    <property type="term" value="C:centrosome"/>
    <property type="evidence" value="ECO:0007669"/>
    <property type="project" value="UniProtKB-SubCell"/>
</dbReference>
<name>A0A814F6B0_9BILA</name>
<dbReference type="PANTHER" id="PTHR14594:SF1">
    <property type="entry name" value="CENTROSOMAL PROTEIN OF 70 KDA"/>
    <property type="match status" value="1"/>
</dbReference>
<evidence type="ECO:0000256" key="6">
    <source>
        <dbReference type="ARBA" id="ARBA00023054"/>
    </source>
</evidence>
<feature type="region of interest" description="Disordered" evidence="9">
    <location>
        <begin position="261"/>
        <end position="281"/>
    </location>
</feature>
<comment type="caution">
    <text evidence="10">The sequence shown here is derived from an EMBL/GenBank/DDBJ whole genome shotgun (WGS) entry which is preliminary data.</text>
</comment>
<keyword evidence="5" id="KW-0802">TPR repeat</keyword>
<dbReference type="AlphaFoldDB" id="A0A814F6B0"/>